<protein>
    <submittedName>
        <fullName evidence="4">CheY-like chemotaxis protein</fullName>
    </submittedName>
</protein>
<keyword evidence="1 2" id="KW-0597">Phosphoprotein</keyword>
<dbReference type="SMART" id="SM00448">
    <property type="entry name" value="REC"/>
    <property type="match status" value="1"/>
</dbReference>
<dbReference type="RefSeq" id="WP_184676847.1">
    <property type="nucleotide sequence ID" value="NZ_JACHGY010000001.1"/>
</dbReference>
<evidence type="ECO:0000313" key="4">
    <source>
        <dbReference type="EMBL" id="MBB6429261.1"/>
    </source>
</evidence>
<evidence type="ECO:0000256" key="1">
    <source>
        <dbReference type="ARBA" id="ARBA00022553"/>
    </source>
</evidence>
<dbReference type="GO" id="GO:0000160">
    <property type="term" value="P:phosphorelay signal transduction system"/>
    <property type="evidence" value="ECO:0007669"/>
    <property type="project" value="InterPro"/>
</dbReference>
<gene>
    <name evidence="4" type="ORF">HNQ40_001067</name>
</gene>
<proteinExistence type="predicted"/>
<dbReference type="Pfam" id="PF00072">
    <property type="entry name" value="Response_reg"/>
    <property type="match status" value="1"/>
</dbReference>
<dbReference type="EMBL" id="JACHGY010000001">
    <property type="protein sequence ID" value="MBB6429261.1"/>
    <property type="molecule type" value="Genomic_DNA"/>
</dbReference>
<dbReference type="AlphaFoldDB" id="A0A7X0H6Y2"/>
<evidence type="ECO:0000256" key="2">
    <source>
        <dbReference type="PROSITE-ProRule" id="PRU00169"/>
    </source>
</evidence>
<feature type="modified residue" description="4-aspartylphosphate" evidence="2">
    <location>
        <position position="55"/>
    </location>
</feature>
<dbReference type="Proteomes" id="UP000541810">
    <property type="component" value="Unassembled WGS sequence"/>
</dbReference>
<name>A0A7X0H6Y2_9BACT</name>
<evidence type="ECO:0000259" key="3">
    <source>
        <dbReference type="PROSITE" id="PS50110"/>
    </source>
</evidence>
<keyword evidence="5" id="KW-1185">Reference proteome</keyword>
<dbReference type="PROSITE" id="PS50110">
    <property type="entry name" value="RESPONSE_REGULATORY"/>
    <property type="match status" value="1"/>
</dbReference>
<dbReference type="InterPro" id="IPR001789">
    <property type="entry name" value="Sig_transdc_resp-reg_receiver"/>
</dbReference>
<dbReference type="InterPro" id="IPR050595">
    <property type="entry name" value="Bact_response_regulator"/>
</dbReference>
<feature type="domain" description="Response regulatory" evidence="3">
    <location>
        <begin position="6"/>
        <end position="122"/>
    </location>
</feature>
<dbReference type="InterPro" id="IPR011006">
    <property type="entry name" value="CheY-like_superfamily"/>
</dbReference>
<organism evidence="4 5">
    <name type="scientific">Algisphaera agarilytica</name>
    <dbReference type="NCBI Taxonomy" id="1385975"/>
    <lineage>
        <taxon>Bacteria</taxon>
        <taxon>Pseudomonadati</taxon>
        <taxon>Planctomycetota</taxon>
        <taxon>Phycisphaerae</taxon>
        <taxon>Phycisphaerales</taxon>
        <taxon>Phycisphaeraceae</taxon>
        <taxon>Algisphaera</taxon>
    </lineage>
</organism>
<dbReference type="Gene3D" id="3.40.50.2300">
    <property type="match status" value="1"/>
</dbReference>
<dbReference type="PANTHER" id="PTHR44591:SF3">
    <property type="entry name" value="RESPONSE REGULATORY DOMAIN-CONTAINING PROTEIN"/>
    <property type="match status" value="1"/>
</dbReference>
<accession>A0A7X0H6Y2</accession>
<reference evidence="4 5" key="1">
    <citation type="submission" date="2020-08" db="EMBL/GenBank/DDBJ databases">
        <title>Genomic Encyclopedia of Type Strains, Phase IV (KMG-IV): sequencing the most valuable type-strain genomes for metagenomic binning, comparative biology and taxonomic classification.</title>
        <authorList>
            <person name="Goeker M."/>
        </authorList>
    </citation>
    <scope>NUCLEOTIDE SEQUENCE [LARGE SCALE GENOMIC DNA]</scope>
    <source>
        <strain evidence="4 5">DSM 103725</strain>
    </source>
</reference>
<comment type="caution">
    <text evidence="4">The sequence shown here is derived from an EMBL/GenBank/DDBJ whole genome shotgun (WGS) entry which is preliminary data.</text>
</comment>
<sequence length="128" mass="14006">MSDKPTILIADDETHIVYIVEAKLLKAGYDVVVARNGEEALKRALEHRPALAITDLNMPVMDGLQFSVALRAEAKTAEIPVIMLTGRGHTVPEQDLAQTNICHLESKPFSAKHLLSLVQDVLAQRQAA</sequence>
<dbReference type="PANTHER" id="PTHR44591">
    <property type="entry name" value="STRESS RESPONSE REGULATOR PROTEIN 1"/>
    <property type="match status" value="1"/>
</dbReference>
<evidence type="ECO:0000313" key="5">
    <source>
        <dbReference type="Proteomes" id="UP000541810"/>
    </source>
</evidence>
<dbReference type="SUPFAM" id="SSF52172">
    <property type="entry name" value="CheY-like"/>
    <property type="match status" value="1"/>
</dbReference>